<organism evidence="2 3">
    <name type="scientific">Hesseltinella vesiculosa</name>
    <dbReference type="NCBI Taxonomy" id="101127"/>
    <lineage>
        <taxon>Eukaryota</taxon>
        <taxon>Fungi</taxon>
        <taxon>Fungi incertae sedis</taxon>
        <taxon>Mucoromycota</taxon>
        <taxon>Mucoromycotina</taxon>
        <taxon>Mucoromycetes</taxon>
        <taxon>Mucorales</taxon>
        <taxon>Cunninghamellaceae</taxon>
        <taxon>Hesseltinella</taxon>
    </lineage>
</organism>
<accession>A0A1X2G744</accession>
<dbReference type="EMBL" id="MCGT01000036">
    <property type="protein sequence ID" value="ORX46779.1"/>
    <property type="molecule type" value="Genomic_DNA"/>
</dbReference>
<sequence length="139" mass="15629">MVQVGLIQETCHEFMDRALTTESENKQCSQICKTHLPTAANANRGTVSDFVKIGRQMKTMDGIYQMVELDKSHLPADINQLPTLPSCIRSLFKLKSITLKTIDKIEKAGHDRSQGWRLKRPLTRPSSGPIKKSKRPSPV</sequence>
<comment type="caution">
    <text evidence="2">The sequence shown here is derived from an EMBL/GenBank/DDBJ whole genome shotgun (WGS) entry which is preliminary data.</text>
</comment>
<name>A0A1X2G744_9FUNG</name>
<protein>
    <submittedName>
        <fullName evidence="2">Uncharacterized protein</fullName>
    </submittedName>
</protein>
<evidence type="ECO:0000313" key="2">
    <source>
        <dbReference type="EMBL" id="ORX46779.1"/>
    </source>
</evidence>
<gene>
    <name evidence="2" type="ORF">DM01DRAFT_1348893</name>
</gene>
<feature type="region of interest" description="Disordered" evidence="1">
    <location>
        <begin position="108"/>
        <end position="139"/>
    </location>
</feature>
<proteinExistence type="predicted"/>
<evidence type="ECO:0000313" key="3">
    <source>
        <dbReference type="Proteomes" id="UP000242146"/>
    </source>
</evidence>
<keyword evidence="3" id="KW-1185">Reference proteome</keyword>
<reference evidence="2 3" key="1">
    <citation type="submission" date="2016-07" db="EMBL/GenBank/DDBJ databases">
        <title>Pervasive Adenine N6-methylation of Active Genes in Fungi.</title>
        <authorList>
            <consortium name="DOE Joint Genome Institute"/>
            <person name="Mondo S.J."/>
            <person name="Dannebaum R.O."/>
            <person name="Kuo R.C."/>
            <person name="Labutti K."/>
            <person name="Haridas S."/>
            <person name="Kuo A."/>
            <person name="Salamov A."/>
            <person name="Ahrendt S.R."/>
            <person name="Lipzen A."/>
            <person name="Sullivan W."/>
            <person name="Andreopoulos W.B."/>
            <person name="Clum A."/>
            <person name="Lindquist E."/>
            <person name="Daum C."/>
            <person name="Ramamoorthy G.K."/>
            <person name="Gryganskyi A."/>
            <person name="Culley D."/>
            <person name="Magnuson J.K."/>
            <person name="James T.Y."/>
            <person name="O'Malley M.A."/>
            <person name="Stajich J.E."/>
            <person name="Spatafora J.W."/>
            <person name="Visel A."/>
            <person name="Grigoriev I.V."/>
        </authorList>
    </citation>
    <scope>NUCLEOTIDE SEQUENCE [LARGE SCALE GENOMIC DNA]</scope>
    <source>
        <strain evidence="2 3">NRRL 3301</strain>
    </source>
</reference>
<dbReference type="AlphaFoldDB" id="A0A1X2G744"/>
<evidence type="ECO:0000256" key="1">
    <source>
        <dbReference type="SAM" id="MobiDB-lite"/>
    </source>
</evidence>
<dbReference type="Proteomes" id="UP000242146">
    <property type="component" value="Unassembled WGS sequence"/>
</dbReference>